<feature type="region of interest" description="Disordered" evidence="1">
    <location>
        <begin position="1036"/>
        <end position="1060"/>
    </location>
</feature>
<dbReference type="GO" id="GO:0007052">
    <property type="term" value="P:mitotic spindle organization"/>
    <property type="evidence" value="ECO:0007669"/>
    <property type="project" value="InterPro"/>
</dbReference>
<keyword evidence="3" id="KW-1185">Reference proteome</keyword>
<sequence length="1263" mass="138377">MDSKLLAGAYSKRYRYIEREHIEKLKNDCVPEKLDVLARARRLSQETNRRRRLQAQKRKTDAAREEKRRQEILNRRHQEQQQATEKYQRCHIGGKSHICISSHRQMHGSVRQNEIDEVLRLVTGVSPNTIYRDEELAGMPLIYHQQQNSQDPLTRSLIKNGHGDRASSPHDSHYKGIARPASGVQRTLDTSMKAEMIEHSMRNLTSSRSRFEHQLEQHQQFLLQQQQKSLQEFNQAIRQEIDNDPTLQGMEDASENSLDNESLSSLDSLEGPLQSSSFSETRFQQAYTDSDPGRLKDHVPGQPAIDRNKVSGQLAQEQMERKQQDLKKVLTSNSRSGEPVLSTIANNQAVESVSQGFKSAVENQPSRATVLQSGYHHSPTEIPVSATVTSIASGTPPCLAQQAIASPPNQAIKQPAPAMQYSRQLLAHRRFDSSGNVGGGDVQKADRRNYCSGKVDELQMPAPTSMPSASTCTDSAVLATCANNQDDNFAEVDRPKAHVYAWISPLPSQQNETQGPFSAAISASTVLPTVTPPLFASNMAEDRVMATNISPHSARSTATAVTMTWIYTSVNTNHNKEPLYSQAPLNLSTVTTHQSSFGGIAVDSVIPRNQENNSGPPVTQVVSHSASAVSNPSSTSAFQCVSETSKAINVSNIGKENQAPVSNLEGSIAKGTLGPKNGHLAVFKDTMSGDGPRECKVMFEEDSTNAIQKEVRSILKRPSQEIEWKNKSSLAMRQTKFDVQDSIEMTRKHLINKDSEKRKMKKKAVRFADLQYEEEGVDEDDDSEDSLTEATQITSVKKQSQDDIIIRPVAAPEVRHVRPASAKVGSGEMNNTRAPRAASAGPSRTPVTIRPKAAAHIIMSSEAAGHMADGSITGITVHKSQLEKKVTLVNNNFMSCIPTYTALKASDKISAGTTTAGSNPAPLVHTMAQGRNISGISTFAMEGDSMQKAGLGKTTSANGISQNPPGNASRTPVSKATSTSILLPSHSHFGNSNNSKTVYSETGLRIDRTPTDDEINNLWMNMRTMLDKGDKGQVTTTPLTADTVTSGGNNNSSDHRMENRPTVQLSNKYIDGTFLPHSGGMRPAYSTYSYAKTPTGTNSTGNILTNHVKSDSQNKNGYAQHYSLLQQRRNTSTTGPGTRSNGMSDQTLRSAPVSSKSLDPRQMTSMANAAGYQVQEEGGPSALSIEEHRVVESLDRLNDRLRVIENREPGNQQAYGVLPGSHRVYVHSAGFRGHQLTSQRGGFSSQRMAGRPFSSRLLNRQHY</sequence>
<evidence type="ECO:0000313" key="3">
    <source>
        <dbReference type="Proteomes" id="UP000245119"/>
    </source>
</evidence>
<proteinExistence type="predicted"/>
<feature type="compositionally biased region" description="Low complexity" evidence="1">
    <location>
        <begin position="1036"/>
        <end position="1045"/>
    </location>
</feature>
<feature type="region of interest" description="Disordered" evidence="1">
    <location>
        <begin position="45"/>
        <end position="88"/>
    </location>
</feature>
<dbReference type="AlphaFoldDB" id="A0A2T7P506"/>
<dbReference type="GO" id="GO:0005813">
    <property type="term" value="C:centrosome"/>
    <property type="evidence" value="ECO:0007669"/>
    <property type="project" value="InterPro"/>
</dbReference>
<dbReference type="PANTHER" id="PTHR31191:SF4">
    <property type="entry name" value="CENTROSOMAL PROTEIN OF 126 KDA"/>
    <property type="match status" value="1"/>
</dbReference>
<dbReference type="OrthoDB" id="9900339at2759"/>
<accession>A0A2T7P506</accession>
<dbReference type="InterPro" id="IPR028257">
    <property type="entry name" value="CEP126"/>
</dbReference>
<feature type="region of interest" description="Disordered" evidence="1">
    <location>
        <begin position="952"/>
        <end position="973"/>
    </location>
</feature>
<comment type="caution">
    <text evidence="2">The sequence shown here is derived from an EMBL/GenBank/DDBJ whole genome shotgun (WGS) entry which is preliminary data.</text>
</comment>
<dbReference type="PANTHER" id="PTHR31191">
    <property type="entry name" value="CENTROSOMAL PROTEIN CEP126"/>
    <property type="match status" value="1"/>
</dbReference>
<evidence type="ECO:0000313" key="2">
    <source>
        <dbReference type="EMBL" id="PVD28500.1"/>
    </source>
</evidence>
<gene>
    <name evidence="2" type="ORF">C0Q70_11088</name>
</gene>
<dbReference type="GO" id="GO:0031122">
    <property type="term" value="P:cytoplasmic microtubule organization"/>
    <property type="evidence" value="ECO:0007669"/>
    <property type="project" value="InterPro"/>
</dbReference>
<feature type="compositionally biased region" description="Low complexity" evidence="1">
    <location>
        <begin position="255"/>
        <end position="270"/>
    </location>
</feature>
<protein>
    <submittedName>
        <fullName evidence="2">Uncharacterized protein</fullName>
    </submittedName>
</protein>
<dbReference type="STRING" id="400727.A0A2T7P506"/>
<feature type="compositionally biased region" description="Polar residues" evidence="1">
    <location>
        <begin position="953"/>
        <end position="973"/>
    </location>
</feature>
<feature type="region of interest" description="Disordered" evidence="1">
    <location>
        <begin position="1127"/>
        <end position="1161"/>
    </location>
</feature>
<feature type="region of interest" description="Disordered" evidence="1">
    <location>
        <begin position="1237"/>
        <end position="1263"/>
    </location>
</feature>
<feature type="compositionally biased region" description="Polar residues" evidence="1">
    <location>
        <begin position="1237"/>
        <end position="1247"/>
    </location>
</feature>
<dbReference type="GO" id="GO:1905515">
    <property type="term" value="P:non-motile cilium assembly"/>
    <property type="evidence" value="ECO:0007669"/>
    <property type="project" value="InterPro"/>
</dbReference>
<dbReference type="Proteomes" id="UP000245119">
    <property type="component" value="Linkage Group LG6"/>
</dbReference>
<evidence type="ECO:0000256" key="1">
    <source>
        <dbReference type="SAM" id="MobiDB-lite"/>
    </source>
</evidence>
<feature type="compositionally biased region" description="Low complexity" evidence="1">
    <location>
        <begin position="832"/>
        <end position="846"/>
    </location>
</feature>
<name>A0A2T7P506_POMCA</name>
<feature type="region of interest" description="Disordered" evidence="1">
    <location>
        <begin position="820"/>
        <end position="846"/>
    </location>
</feature>
<feature type="compositionally biased region" description="Basic and acidic residues" evidence="1">
    <location>
        <begin position="58"/>
        <end position="79"/>
    </location>
</feature>
<dbReference type="GO" id="GO:0097546">
    <property type="term" value="C:ciliary base"/>
    <property type="evidence" value="ECO:0007669"/>
    <property type="project" value="InterPro"/>
</dbReference>
<feature type="region of interest" description="Disordered" evidence="1">
    <location>
        <begin position="246"/>
        <end position="307"/>
    </location>
</feature>
<dbReference type="EMBL" id="PZQS01000006">
    <property type="protein sequence ID" value="PVD28500.1"/>
    <property type="molecule type" value="Genomic_DNA"/>
</dbReference>
<reference evidence="2 3" key="1">
    <citation type="submission" date="2018-04" db="EMBL/GenBank/DDBJ databases">
        <title>The genome of golden apple snail Pomacea canaliculata provides insight into stress tolerance and invasive adaptation.</title>
        <authorList>
            <person name="Liu C."/>
            <person name="Liu B."/>
            <person name="Ren Y."/>
            <person name="Zhang Y."/>
            <person name="Wang H."/>
            <person name="Li S."/>
            <person name="Jiang F."/>
            <person name="Yin L."/>
            <person name="Zhang G."/>
            <person name="Qian W."/>
            <person name="Fan W."/>
        </authorList>
    </citation>
    <scope>NUCLEOTIDE SEQUENCE [LARGE SCALE GENOMIC DNA]</scope>
    <source>
        <strain evidence="2">SZHN2017</strain>
        <tissue evidence="2">Muscle</tissue>
    </source>
</reference>
<feature type="compositionally biased region" description="Polar residues" evidence="1">
    <location>
        <begin position="273"/>
        <end position="288"/>
    </location>
</feature>
<organism evidence="2 3">
    <name type="scientific">Pomacea canaliculata</name>
    <name type="common">Golden apple snail</name>
    <dbReference type="NCBI Taxonomy" id="400727"/>
    <lineage>
        <taxon>Eukaryota</taxon>
        <taxon>Metazoa</taxon>
        <taxon>Spiralia</taxon>
        <taxon>Lophotrochozoa</taxon>
        <taxon>Mollusca</taxon>
        <taxon>Gastropoda</taxon>
        <taxon>Caenogastropoda</taxon>
        <taxon>Architaenioglossa</taxon>
        <taxon>Ampullarioidea</taxon>
        <taxon>Ampullariidae</taxon>
        <taxon>Pomacea</taxon>
    </lineage>
</organism>